<dbReference type="Pfam" id="PF00023">
    <property type="entry name" value="Ank"/>
    <property type="match status" value="1"/>
</dbReference>
<feature type="compositionally biased region" description="Polar residues" evidence="9">
    <location>
        <begin position="455"/>
        <end position="478"/>
    </location>
</feature>
<sequence>MAAEGKPLPPAPPLETERGSHAAPPSDRLAPGSKGNGAASPVSTNTALYNFKLLEALRSGNGAEVQPYLDDLKTAPEGTTGRLLDMAVRVASVPVIKYILNSPSIPSPNVPVRPPSPATALHIASDIGRPEVVQLLLNDPRIDDSIRDDKGRSALECSSNPEVSVLIEDSRAALQSRYLVLLSNYVSSPLSVVEEGTNMLNFLDQPRAEGLNLNALDERTGTSLLHEAARRRDLRLVELAVKRGADVFVHDRRGRRVQENDKGADERIKTYLRQFTNQESMVQNKSDGRPPDLKGFLSKWVNYRSGWKTRWFVLENGVLSYYRNREDEEIACRGSIALATARITPSPDGTRLEISSRMTTSVPKIMVKSTLRGEIARWAQAIRLNMEFYSKDRHQQRSGSNAGTADRSDARSTRSSIGPAASLGGLSASGSRGISATLNELPASDQFLHPGLKRTPTSLSGISTKSKSGTRTLGTEASSVPPLPDRSRGQAPSSKKRETSPGGHTTTSELDKSDSDKDTEDDMPVPEVVPHESEFELSMLNLTAQLELTQQLVDSVVVSPEISDRSSVHGSSSPSRQRQVKEALRQSIATLNSLIQRQHSMAQDRERYFQNRIKREVQTRKLWEENLLAVAEQQAETETQLNEAAKDNEKKRRALRQARSVFAELGLSQPTSPGMEGQDLDSILGGDVTAPPASDHPPVEFAPSFALPPAQEATHVPVISTSPNIRGSLSRRSISGRTSMPFGRSSSIGQYKSGSIGRRQSISIQDIDHVVAAIDDSEDDDDEFFDAIETGTIPNLKTFDTISNPQGPGSRPATPVQTLPAKDTKESTLGQVAAVRQPKKGTVESYLARKSLEPYNLVRHRLPIDDDKRPSVSLWSILKSSIGKDLTKISFPVNFNECTSMLQRMAEDMEYDACLTVAASEQDSLKRLAFVAAFAMSNYSSTIGRIAKPFNPMLSQSFEYAIPNRYRYISEQVSHHPPISACYCEAPTWRYYGEVDAKNKFQGRYFEIRPTGVAHADLILPKEWVNPEDKYPPAGEEYPEGMVIEHYSWKKVVTNVSNFIMGNPIIDHYGDMTVTNHRTDETCVLTFKPRTWRGKDAFEIKGSVYDKQGNVAWEIAGRWDSQLIARRAGVGSAPLEVDESVSEDPEYLQLWKNTQKPKAPFNLTPYAMTLNDIPEGLDEYLAPTDCRLRTDQRAFENAEYDRAQALKTANEEKQRETRRLRAEGRIPQHEARWFTSVTDPDSDERLWEPKRAHNGEVLFWHEREEQGPLPHGQKWAEVDHIFVDDAE</sequence>
<dbReference type="PROSITE" id="PS01013">
    <property type="entry name" value="OSBP"/>
    <property type="match status" value="1"/>
</dbReference>
<keyword evidence="4" id="KW-0445">Lipid transport</keyword>
<dbReference type="SMART" id="SM00233">
    <property type="entry name" value="PH"/>
    <property type="match status" value="1"/>
</dbReference>
<keyword evidence="8" id="KW-0175">Coiled coil</keyword>
<dbReference type="GO" id="GO:0032934">
    <property type="term" value="F:sterol binding"/>
    <property type="evidence" value="ECO:0007669"/>
    <property type="project" value="TreeGrafter"/>
</dbReference>
<organism evidence="11 12">
    <name type="scientific">Cutaneotrichosporon spelunceum</name>
    <dbReference type="NCBI Taxonomy" id="1672016"/>
    <lineage>
        <taxon>Eukaryota</taxon>
        <taxon>Fungi</taxon>
        <taxon>Dikarya</taxon>
        <taxon>Basidiomycota</taxon>
        <taxon>Agaricomycotina</taxon>
        <taxon>Tremellomycetes</taxon>
        <taxon>Trichosporonales</taxon>
        <taxon>Trichosporonaceae</taxon>
        <taxon>Cutaneotrichosporon</taxon>
    </lineage>
</organism>
<feature type="region of interest" description="Disordered" evidence="9">
    <location>
        <begin position="796"/>
        <end position="817"/>
    </location>
</feature>
<feature type="region of interest" description="Disordered" evidence="9">
    <location>
        <begin position="447"/>
        <end position="526"/>
    </location>
</feature>
<dbReference type="InterPro" id="IPR001849">
    <property type="entry name" value="PH_domain"/>
</dbReference>
<comment type="caution">
    <text evidence="11">The sequence shown here is derived from an EMBL/GenBank/DDBJ whole genome shotgun (WGS) entry which is preliminary data.</text>
</comment>
<dbReference type="Pfam" id="PF00169">
    <property type="entry name" value="PH"/>
    <property type="match status" value="1"/>
</dbReference>
<keyword evidence="12" id="KW-1185">Reference proteome</keyword>
<dbReference type="Gene3D" id="2.40.160.120">
    <property type="match status" value="1"/>
</dbReference>
<evidence type="ECO:0000256" key="9">
    <source>
        <dbReference type="SAM" id="MobiDB-lite"/>
    </source>
</evidence>
<reference evidence="11" key="2">
    <citation type="submission" date="2023-06" db="EMBL/GenBank/DDBJ databases">
        <authorList>
            <person name="Kobayashi Y."/>
            <person name="Kayamori A."/>
            <person name="Aoki K."/>
            <person name="Shiwa Y."/>
            <person name="Fujita N."/>
            <person name="Sugita T."/>
            <person name="Iwasaki W."/>
            <person name="Tanaka N."/>
            <person name="Takashima M."/>
        </authorList>
    </citation>
    <scope>NUCLEOTIDE SEQUENCE</scope>
    <source>
        <strain evidence="11">HIS016</strain>
    </source>
</reference>
<keyword evidence="2" id="KW-0813">Transport</keyword>
<dbReference type="EMBL" id="BTCM01000001">
    <property type="protein sequence ID" value="GMK54746.1"/>
    <property type="molecule type" value="Genomic_DNA"/>
</dbReference>
<dbReference type="GO" id="GO:0005635">
    <property type="term" value="C:nuclear envelope"/>
    <property type="evidence" value="ECO:0007669"/>
    <property type="project" value="TreeGrafter"/>
</dbReference>
<dbReference type="GO" id="GO:0006869">
    <property type="term" value="P:lipid transport"/>
    <property type="evidence" value="ECO:0007669"/>
    <property type="project" value="UniProtKB-KW"/>
</dbReference>
<evidence type="ECO:0000256" key="6">
    <source>
        <dbReference type="PROSITE-ProRule" id="PRU00023"/>
    </source>
</evidence>
<feature type="compositionally biased region" description="Low complexity" evidence="9">
    <location>
        <begin position="413"/>
        <end position="428"/>
    </location>
</feature>
<evidence type="ECO:0000259" key="10">
    <source>
        <dbReference type="PROSITE" id="PS50003"/>
    </source>
</evidence>
<evidence type="ECO:0000256" key="4">
    <source>
        <dbReference type="ARBA" id="ARBA00023055"/>
    </source>
</evidence>
<evidence type="ECO:0000256" key="7">
    <source>
        <dbReference type="RuleBase" id="RU003844"/>
    </source>
</evidence>
<dbReference type="InterPro" id="IPR011993">
    <property type="entry name" value="PH-like_dom_sf"/>
</dbReference>
<evidence type="ECO:0000256" key="3">
    <source>
        <dbReference type="ARBA" id="ARBA00022553"/>
    </source>
</evidence>
<dbReference type="SUPFAM" id="SSF50729">
    <property type="entry name" value="PH domain-like"/>
    <property type="match status" value="1"/>
</dbReference>
<keyword evidence="6" id="KW-0040">ANK repeat</keyword>
<dbReference type="Gene3D" id="1.25.40.20">
    <property type="entry name" value="Ankyrin repeat-containing domain"/>
    <property type="match status" value="2"/>
</dbReference>
<dbReference type="PROSITE" id="PS50088">
    <property type="entry name" value="ANK_REPEAT"/>
    <property type="match status" value="1"/>
</dbReference>
<evidence type="ECO:0000256" key="1">
    <source>
        <dbReference type="ARBA" id="ARBA00008842"/>
    </source>
</evidence>
<dbReference type="PROSITE" id="PS50003">
    <property type="entry name" value="PH_DOMAIN"/>
    <property type="match status" value="1"/>
</dbReference>
<dbReference type="GO" id="GO:0006887">
    <property type="term" value="P:exocytosis"/>
    <property type="evidence" value="ECO:0007669"/>
    <property type="project" value="TreeGrafter"/>
</dbReference>
<dbReference type="GO" id="GO:0005886">
    <property type="term" value="C:plasma membrane"/>
    <property type="evidence" value="ECO:0007669"/>
    <property type="project" value="TreeGrafter"/>
</dbReference>
<dbReference type="Proteomes" id="UP001222932">
    <property type="component" value="Unassembled WGS sequence"/>
</dbReference>
<dbReference type="GO" id="GO:0097038">
    <property type="term" value="C:perinuclear endoplasmic reticulum"/>
    <property type="evidence" value="ECO:0007669"/>
    <property type="project" value="TreeGrafter"/>
</dbReference>
<dbReference type="SUPFAM" id="SSF144000">
    <property type="entry name" value="Oxysterol-binding protein-like"/>
    <property type="match status" value="1"/>
</dbReference>
<reference evidence="11" key="1">
    <citation type="journal article" date="2023" name="BMC Genomics">
        <title>Chromosome-level genome assemblies of Cutaneotrichosporon spp. (Trichosporonales, Basidiomycota) reveal imbalanced evolution between nucleotide sequences and chromosome synteny.</title>
        <authorList>
            <person name="Kobayashi Y."/>
            <person name="Kayamori A."/>
            <person name="Aoki K."/>
            <person name="Shiwa Y."/>
            <person name="Matsutani M."/>
            <person name="Fujita N."/>
            <person name="Sugita T."/>
            <person name="Iwasaki W."/>
            <person name="Tanaka N."/>
            <person name="Takashima M."/>
        </authorList>
    </citation>
    <scope>NUCLEOTIDE SEQUENCE</scope>
    <source>
        <strain evidence="11">HIS016</strain>
    </source>
</reference>
<dbReference type="InterPro" id="IPR037239">
    <property type="entry name" value="OSBP_sf"/>
</dbReference>
<feature type="region of interest" description="Disordered" evidence="9">
    <location>
        <begin position="392"/>
        <end position="428"/>
    </location>
</feature>
<dbReference type="InterPro" id="IPR018494">
    <property type="entry name" value="Oxysterol-bd_CS"/>
</dbReference>
<feature type="compositionally biased region" description="Low complexity" evidence="9">
    <location>
        <begin position="725"/>
        <end position="737"/>
    </location>
</feature>
<feature type="domain" description="PH" evidence="10">
    <location>
        <begin position="290"/>
        <end position="387"/>
    </location>
</feature>
<proteinExistence type="inferred from homology"/>
<evidence type="ECO:0000256" key="5">
    <source>
        <dbReference type="ARBA" id="ARBA00023121"/>
    </source>
</evidence>
<gene>
    <name evidence="11" type="ORF">CspeluHIS016_0113320</name>
</gene>
<evidence type="ECO:0000313" key="12">
    <source>
        <dbReference type="Proteomes" id="UP001222932"/>
    </source>
</evidence>
<protein>
    <recommendedName>
        <fullName evidence="10">PH domain-containing protein</fullName>
    </recommendedName>
</protein>
<dbReference type="GO" id="GO:0006897">
    <property type="term" value="P:endocytosis"/>
    <property type="evidence" value="ECO:0007669"/>
    <property type="project" value="TreeGrafter"/>
</dbReference>
<comment type="similarity">
    <text evidence="1 7">Belongs to the OSBP family.</text>
</comment>
<evidence type="ECO:0000313" key="11">
    <source>
        <dbReference type="EMBL" id="GMK54746.1"/>
    </source>
</evidence>
<dbReference type="Gene3D" id="2.30.29.30">
    <property type="entry name" value="Pleckstrin-homology domain (PH domain)/Phosphotyrosine-binding domain (PTB)"/>
    <property type="match status" value="1"/>
</dbReference>
<dbReference type="InterPro" id="IPR002110">
    <property type="entry name" value="Ankyrin_rpt"/>
</dbReference>
<feature type="region of interest" description="Disordered" evidence="9">
    <location>
        <begin position="721"/>
        <end position="754"/>
    </location>
</feature>
<name>A0AAD3TPR5_9TREE</name>
<evidence type="ECO:0000256" key="2">
    <source>
        <dbReference type="ARBA" id="ARBA00022448"/>
    </source>
</evidence>
<keyword evidence="5" id="KW-0446">Lipid-binding</keyword>
<dbReference type="FunFam" id="2.40.160.120:FF:000017">
    <property type="entry name" value="Oxysterol-binding protein homolog C2F12.05c"/>
    <property type="match status" value="1"/>
</dbReference>
<dbReference type="PROSITE" id="PS50297">
    <property type="entry name" value="ANK_REP_REGION"/>
    <property type="match status" value="1"/>
</dbReference>
<dbReference type="InterPro" id="IPR036770">
    <property type="entry name" value="Ankyrin_rpt-contain_sf"/>
</dbReference>
<feature type="region of interest" description="Disordered" evidence="9">
    <location>
        <begin position="1"/>
        <end position="41"/>
    </location>
</feature>
<dbReference type="SUPFAM" id="SSF48403">
    <property type="entry name" value="Ankyrin repeat"/>
    <property type="match status" value="1"/>
</dbReference>
<dbReference type="GO" id="GO:0030011">
    <property type="term" value="P:maintenance of cell polarity"/>
    <property type="evidence" value="ECO:0007669"/>
    <property type="project" value="TreeGrafter"/>
</dbReference>
<dbReference type="GO" id="GO:0034727">
    <property type="term" value="P:piecemeal microautophagy of the nucleus"/>
    <property type="evidence" value="ECO:0007669"/>
    <property type="project" value="TreeGrafter"/>
</dbReference>
<feature type="compositionally biased region" description="Polar residues" evidence="9">
    <location>
        <begin position="796"/>
        <end position="807"/>
    </location>
</feature>
<dbReference type="PANTHER" id="PTHR10972">
    <property type="entry name" value="OXYSTEROL-BINDING PROTEIN-RELATED"/>
    <property type="match status" value="1"/>
</dbReference>
<feature type="repeat" description="ANK" evidence="6">
    <location>
        <begin position="220"/>
        <end position="252"/>
    </location>
</feature>
<dbReference type="PANTHER" id="PTHR10972:SF205">
    <property type="entry name" value="OXYSTEROL-BINDING PROTEIN 1"/>
    <property type="match status" value="1"/>
</dbReference>
<feature type="coiled-coil region" evidence="8">
    <location>
        <begin position="628"/>
        <end position="661"/>
    </location>
</feature>
<dbReference type="SMART" id="SM00248">
    <property type="entry name" value="ANK"/>
    <property type="match status" value="2"/>
</dbReference>
<dbReference type="Pfam" id="PF01237">
    <property type="entry name" value="Oxysterol_BP"/>
    <property type="match status" value="1"/>
</dbReference>
<dbReference type="GO" id="GO:0005829">
    <property type="term" value="C:cytosol"/>
    <property type="evidence" value="ECO:0007669"/>
    <property type="project" value="TreeGrafter"/>
</dbReference>
<keyword evidence="3" id="KW-0597">Phosphoprotein</keyword>
<dbReference type="InterPro" id="IPR000648">
    <property type="entry name" value="Oxysterol-bd"/>
</dbReference>
<evidence type="ECO:0000256" key="8">
    <source>
        <dbReference type="SAM" id="Coils"/>
    </source>
</evidence>
<accession>A0AAD3TPR5</accession>